<dbReference type="InterPro" id="IPR036209">
    <property type="entry name" value="YwmB-like_sf"/>
</dbReference>
<organism evidence="2 3">
    <name type="scientific">Bacillus smithii 7_3_47FAA</name>
    <dbReference type="NCBI Taxonomy" id="665952"/>
    <lineage>
        <taxon>Bacteria</taxon>
        <taxon>Bacillati</taxon>
        <taxon>Bacillota</taxon>
        <taxon>Bacilli</taxon>
        <taxon>Bacillales</taxon>
        <taxon>Bacillaceae</taxon>
        <taxon>Bacillus</taxon>
    </lineage>
</organism>
<dbReference type="InterPro" id="IPR014794">
    <property type="entry name" value="DUF1779"/>
</dbReference>
<name>G9QJ75_9BACI</name>
<evidence type="ECO:0000313" key="2">
    <source>
        <dbReference type="EMBL" id="EHL78807.1"/>
    </source>
</evidence>
<evidence type="ECO:0008006" key="4">
    <source>
        <dbReference type="Google" id="ProtNLM"/>
    </source>
</evidence>
<dbReference type="PATRIC" id="fig|665952.3.peg.1026"/>
<keyword evidence="3" id="KW-1185">Reference proteome</keyword>
<dbReference type="SUPFAM" id="SSF143842">
    <property type="entry name" value="YwmB-like"/>
    <property type="match status" value="1"/>
</dbReference>
<comment type="caution">
    <text evidence="2">The sequence shown here is derived from an EMBL/GenBank/DDBJ whole genome shotgun (WGS) entry which is preliminary data.</text>
</comment>
<evidence type="ECO:0000313" key="3">
    <source>
        <dbReference type="Proteomes" id="UP000011747"/>
    </source>
</evidence>
<dbReference type="Gene3D" id="3.30.2030.10">
    <property type="entry name" value="YwmB-like"/>
    <property type="match status" value="1"/>
</dbReference>
<accession>G9QJ75</accession>
<gene>
    <name evidence="2" type="ORF">HMPREF1015_02523</name>
</gene>
<feature type="transmembrane region" description="Helical" evidence="1">
    <location>
        <begin position="6"/>
        <end position="23"/>
    </location>
</feature>
<keyword evidence="1" id="KW-0472">Membrane</keyword>
<keyword evidence="1" id="KW-1133">Transmembrane helix</keyword>
<evidence type="ECO:0000256" key="1">
    <source>
        <dbReference type="SAM" id="Phobius"/>
    </source>
</evidence>
<reference evidence="2 3" key="1">
    <citation type="submission" date="2011-09" db="EMBL/GenBank/DDBJ databases">
        <title>The Genome Sequence of Bacillus smithii 7_3_47FAA.</title>
        <authorList>
            <consortium name="The Broad Institute Genome Sequencing Platform"/>
            <person name="Earl A."/>
            <person name="Ward D."/>
            <person name="Feldgarden M."/>
            <person name="Gevers D."/>
            <person name="Daigneault M."/>
            <person name="Strauss J."/>
            <person name="Allen-Vercoe E."/>
            <person name="Young S.K."/>
            <person name="Zeng Q."/>
            <person name="Gargeya S."/>
            <person name="Fitzgerald M."/>
            <person name="Haas B."/>
            <person name="Abouelleil A."/>
            <person name="Alvarado L."/>
            <person name="Arachchi H.M."/>
            <person name="Berlin A."/>
            <person name="Brown A."/>
            <person name="Chapman S.B."/>
            <person name="Chen Z."/>
            <person name="Dunbar C."/>
            <person name="Freedman E."/>
            <person name="Gearin G."/>
            <person name="Goldberg J."/>
            <person name="Griggs A."/>
            <person name="Gujja S."/>
            <person name="Heiman D."/>
            <person name="Howarth C."/>
            <person name="Larson L."/>
            <person name="Lui A."/>
            <person name="MacDonald P.J.P."/>
            <person name="Montmayeur A."/>
            <person name="Murphy C."/>
            <person name="Neiman D."/>
            <person name="Pearson M."/>
            <person name="Priest M."/>
            <person name="Roberts A."/>
            <person name="Saif S."/>
            <person name="Shea T."/>
            <person name="Shenoy N."/>
            <person name="Sisk P."/>
            <person name="Stolte C."/>
            <person name="Sykes S."/>
            <person name="Wortman J."/>
            <person name="Nusbaum C."/>
            <person name="Birren B."/>
        </authorList>
    </citation>
    <scope>NUCLEOTIDE SEQUENCE [LARGE SCALE GENOMIC DNA]</scope>
    <source>
        <strain evidence="2 3">7_3_47FAA</strain>
    </source>
</reference>
<dbReference type="Gene3D" id="3.30.360.40">
    <property type="entry name" value="YwmB-like"/>
    <property type="match status" value="1"/>
</dbReference>
<dbReference type="HOGENOM" id="CLU_080921_0_0_9"/>
<proteinExistence type="predicted"/>
<dbReference type="EMBL" id="ACWF01000053">
    <property type="protein sequence ID" value="EHL78807.1"/>
    <property type="molecule type" value="Genomic_DNA"/>
</dbReference>
<keyword evidence="1" id="KW-0812">Transmembrane</keyword>
<protein>
    <recommendedName>
        <fullName evidence="4">TATA-box binding protein</fullName>
    </recommendedName>
</protein>
<dbReference type="Pfam" id="PF08680">
    <property type="entry name" value="DUF1779"/>
    <property type="match status" value="1"/>
</dbReference>
<dbReference type="Proteomes" id="UP000011747">
    <property type="component" value="Unassembled WGS sequence"/>
</dbReference>
<dbReference type="RefSeq" id="WP_003353329.1">
    <property type="nucleotide sequence ID" value="NZ_JH414746.1"/>
</dbReference>
<dbReference type="AlphaFoldDB" id="G9QJ75"/>
<sequence length="241" mass="27039">MKGNYIIFVIIIGIMGFSIVLLGKNTIAVNPKPEIETLANLAESMNGTISSWSLHTREPIQSEKIGQTVRKLQAEFSHWAWSKNTNSNESSYSAVSTKGNIRQTIQIVSNENEQSYVLYTVEGSDLKKENLSFIHGGFEENYSKIFSHHPLVFSCIKGKFNGKLKEVLSNQVSSMMTALNAKETEALKEDNLYSISAYSKQFSQSLPLKEKRMNLQIGLREEQLDANTSFVIGTPIITVEY</sequence>